<proteinExistence type="predicted"/>
<reference evidence="2" key="1">
    <citation type="journal article" date="2020" name="mSystems">
        <title>Genome- and Community-Level Interaction Insights into Carbon Utilization and Element Cycling Functions of Hydrothermarchaeota in Hydrothermal Sediment.</title>
        <authorList>
            <person name="Zhou Z."/>
            <person name="Liu Y."/>
            <person name="Xu W."/>
            <person name="Pan J."/>
            <person name="Luo Z.H."/>
            <person name="Li M."/>
        </authorList>
    </citation>
    <scope>NUCLEOTIDE SEQUENCE [LARGE SCALE GENOMIC DNA]</scope>
    <source>
        <strain evidence="2">SpSt-735</strain>
    </source>
</reference>
<evidence type="ECO:0000313" key="2">
    <source>
        <dbReference type="EMBL" id="HGI43099.1"/>
    </source>
</evidence>
<gene>
    <name evidence="2" type="ORF">ENV17_01765</name>
</gene>
<feature type="transmembrane region" description="Helical" evidence="1">
    <location>
        <begin position="80"/>
        <end position="101"/>
    </location>
</feature>
<accession>A0A7C4B9V3</accession>
<dbReference type="AlphaFoldDB" id="A0A7C4B9V3"/>
<dbReference type="EMBL" id="DTFI01000050">
    <property type="protein sequence ID" value="HGI43099.1"/>
    <property type="molecule type" value="Genomic_DNA"/>
</dbReference>
<protein>
    <submittedName>
        <fullName evidence="2">Uncharacterized protein</fullName>
    </submittedName>
</protein>
<keyword evidence="1" id="KW-0812">Transmembrane</keyword>
<organism evidence="2">
    <name type="scientific">Thermofilum pendens</name>
    <dbReference type="NCBI Taxonomy" id="2269"/>
    <lineage>
        <taxon>Archaea</taxon>
        <taxon>Thermoproteota</taxon>
        <taxon>Thermoprotei</taxon>
        <taxon>Thermofilales</taxon>
        <taxon>Thermofilaceae</taxon>
        <taxon>Thermofilum</taxon>
    </lineage>
</organism>
<comment type="caution">
    <text evidence="2">The sequence shown here is derived from an EMBL/GenBank/DDBJ whole genome shotgun (WGS) entry which is preliminary data.</text>
</comment>
<keyword evidence="1" id="KW-1133">Transmembrane helix</keyword>
<sequence length="108" mass="11551">MLLGLSPLCIAAGILLENPLVLLLPFQAASAFFISALIYSVLRKGLAKTQGRRGLVLMLIPSYSTLLGTLVPLFNGASVLSAALVSATFASILFLKVYSALREYYVLM</sequence>
<feature type="transmembrane region" description="Helical" evidence="1">
    <location>
        <begin position="54"/>
        <end position="74"/>
    </location>
</feature>
<evidence type="ECO:0000256" key="1">
    <source>
        <dbReference type="SAM" id="Phobius"/>
    </source>
</evidence>
<feature type="transmembrane region" description="Helical" evidence="1">
    <location>
        <begin position="20"/>
        <end position="42"/>
    </location>
</feature>
<name>A0A7C4B9V3_THEPE</name>
<keyword evidence="1" id="KW-0472">Membrane</keyword>